<dbReference type="GO" id="GO:0005524">
    <property type="term" value="F:ATP binding"/>
    <property type="evidence" value="ECO:0007669"/>
    <property type="project" value="UniProtKB-KW"/>
</dbReference>
<organism evidence="7 8">
    <name type="scientific">Acidimicrobium ferrooxidans (strain DSM 10331 / JCM 15462 / NBRC 103882 / ICP)</name>
    <dbReference type="NCBI Taxonomy" id="525909"/>
    <lineage>
        <taxon>Bacteria</taxon>
        <taxon>Bacillati</taxon>
        <taxon>Actinomycetota</taxon>
        <taxon>Acidimicrobiia</taxon>
        <taxon>Acidimicrobiales</taxon>
        <taxon>Acidimicrobiaceae</taxon>
        <taxon>Acidimicrobium</taxon>
    </lineage>
</organism>
<dbReference type="GO" id="GO:0046872">
    <property type="term" value="F:metal ion binding"/>
    <property type="evidence" value="ECO:0007669"/>
    <property type="project" value="UniProtKB-KW"/>
</dbReference>
<accession>C7LYA4</accession>
<dbReference type="AlphaFoldDB" id="C7LYA4"/>
<evidence type="ECO:0000256" key="1">
    <source>
        <dbReference type="ARBA" id="ARBA00008276"/>
    </source>
</evidence>
<reference evidence="7 8" key="1">
    <citation type="journal article" date="2009" name="Stand. Genomic Sci.">
        <title>Complete genome sequence of Acidimicrobium ferrooxidans type strain (ICP).</title>
        <authorList>
            <person name="Clum A."/>
            <person name="Nolan M."/>
            <person name="Lang E."/>
            <person name="Glavina Del Rio T."/>
            <person name="Tice H."/>
            <person name="Copeland A."/>
            <person name="Cheng J.F."/>
            <person name="Lucas S."/>
            <person name="Chen F."/>
            <person name="Bruce D."/>
            <person name="Goodwin L."/>
            <person name="Pitluck S."/>
            <person name="Ivanova N."/>
            <person name="Mavrommatis K."/>
            <person name="Mikhailova N."/>
            <person name="Pati A."/>
            <person name="Chen A."/>
            <person name="Palaniappan K."/>
            <person name="Goker M."/>
            <person name="Spring S."/>
            <person name="Land M."/>
            <person name="Hauser L."/>
            <person name="Chang Y.J."/>
            <person name="Jeffries C.C."/>
            <person name="Chain P."/>
            <person name="Bristow J."/>
            <person name="Eisen J.A."/>
            <person name="Markowitz V."/>
            <person name="Hugenholtz P."/>
            <person name="Kyrpides N.C."/>
            <person name="Klenk H.P."/>
            <person name="Lapidus A."/>
        </authorList>
    </citation>
    <scope>NUCLEOTIDE SEQUENCE [LARGE SCALE GENOMIC DNA]</scope>
    <source>
        <strain evidence="8">DSM 10331 / JCM 15462 / NBRC 103882 / ICP</strain>
    </source>
</reference>
<dbReference type="STRING" id="525909.Afer_0764"/>
<dbReference type="InterPro" id="IPR036565">
    <property type="entry name" value="Mur-like_cat_sf"/>
</dbReference>
<gene>
    <name evidence="7" type="ordered locus">Afer_0764</name>
</gene>
<proteinExistence type="inferred from homology"/>
<dbReference type="GO" id="GO:0005737">
    <property type="term" value="C:cytoplasm"/>
    <property type="evidence" value="ECO:0007669"/>
    <property type="project" value="TreeGrafter"/>
</dbReference>
<evidence type="ECO:0000313" key="8">
    <source>
        <dbReference type="Proteomes" id="UP000000771"/>
    </source>
</evidence>
<dbReference type="RefSeq" id="WP_015798201.1">
    <property type="nucleotide sequence ID" value="NC_013124.1"/>
</dbReference>
<evidence type="ECO:0000256" key="5">
    <source>
        <dbReference type="ARBA" id="ARBA00022840"/>
    </source>
</evidence>
<dbReference type="Proteomes" id="UP000000771">
    <property type="component" value="Chromosome"/>
</dbReference>
<dbReference type="KEGG" id="afo:Afer_0764"/>
<keyword evidence="4" id="KW-0547">Nucleotide-binding</keyword>
<keyword evidence="5" id="KW-0067">ATP-binding</keyword>
<dbReference type="PANTHER" id="PTHR11136:SF0">
    <property type="entry name" value="DIHYDROFOLATE SYNTHETASE-RELATED"/>
    <property type="match status" value="1"/>
</dbReference>
<protein>
    <submittedName>
        <fullName evidence="7">FolC bifunctional protein</fullName>
    </submittedName>
</protein>
<dbReference type="GO" id="GO:0004326">
    <property type="term" value="F:tetrahydrofolylpolyglutamate synthase activity"/>
    <property type="evidence" value="ECO:0007669"/>
    <property type="project" value="InterPro"/>
</dbReference>
<evidence type="ECO:0000256" key="3">
    <source>
        <dbReference type="ARBA" id="ARBA00022723"/>
    </source>
</evidence>
<keyword evidence="3" id="KW-0479">Metal-binding</keyword>
<evidence type="ECO:0000256" key="4">
    <source>
        <dbReference type="ARBA" id="ARBA00022741"/>
    </source>
</evidence>
<keyword evidence="8" id="KW-1185">Reference proteome</keyword>
<dbReference type="SUPFAM" id="SSF53244">
    <property type="entry name" value="MurD-like peptide ligases, peptide-binding domain"/>
    <property type="match status" value="1"/>
</dbReference>
<comment type="similarity">
    <text evidence="1">Belongs to the folylpolyglutamate synthase family.</text>
</comment>
<dbReference type="PANTHER" id="PTHR11136">
    <property type="entry name" value="FOLYLPOLYGLUTAMATE SYNTHASE-RELATED"/>
    <property type="match status" value="1"/>
</dbReference>
<dbReference type="GO" id="GO:0008841">
    <property type="term" value="F:dihydrofolate synthase activity"/>
    <property type="evidence" value="ECO:0007669"/>
    <property type="project" value="TreeGrafter"/>
</dbReference>
<dbReference type="HOGENOM" id="CLU_632579_0_0_11"/>
<evidence type="ECO:0000256" key="6">
    <source>
        <dbReference type="ARBA" id="ARBA00022842"/>
    </source>
</evidence>
<dbReference type="Gene3D" id="3.40.1190.10">
    <property type="entry name" value="Mur-like, catalytic domain"/>
    <property type="match status" value="1"/>
</dbReference>
<evidence type="ECO:0000313" key="7">
    <source>
        <dbReference type="EMBL" id="ACU53712.1"/>
    </source>
</evidence>
<dbReference type="eggNOG" id="COG0285">
    <property type="taxonomic scope" value="Bacteria"/>
</dbReference>
<dbReference type="Gene3D" id="3.90.190.20">
    <property type="entry name" value="Mur ligase, C-terminal domain"/>
    <property type="match status" value="1"/>
</dbReference>
<dbReference type="InterPro" id="IPR036615">
    <property type="entry name" value="Mur_ligase_C_dom_sf"/>
</dbReference>
<dbReference type="NCBIfam" id="TIGR01499">
    <property type="entry name" value="folC"/>
    <property type="match status" value="1"/>
</dbReference>
<dbReference type="EMBL" id="CP001631">
    <property type="protein sequence ID" value="ACU53712.1"/>
    <property type="molecule type" value="Genomic_DNA"/>
</dbReference>
<keyword evidence="2" id="KW-0436">Ligase</keyword>
<dbReference type="InterPro" id="IPR001645">
    <property type="entry name" value="Folylpolyglutamate_synth"/>
</dbReference>
<name>C7LYA4_ACIFD</name>
<keyword evidence="6" id="KW-0460">Magnesium</keyword>
<sequence length="433" mass="45473">MTSDLARSADPRRWLGELPDFEADRSVTVHGPAVVRAALDALGAPDRDLVVVSVAGTAGKGSTATLLAALLASVGVRAALFRSPHLCRWEERFVVATEPVEAAAIDEELEQIRLASEAGLLVPLTRFEVETVLAVQLAAREGCEVLVAEAGLGAREDATRALEPALAIVTAIGDDHRAELGPTLESIAAHELGIAAGAPTVVLGELGAVGERVAARQLGAVPRVRRLGIDRAIVERHSGVAGQSVVLDDGRELLLPFIGRPGAQSMVLAVVALEELLSISLEAAHIDAVARRAVVPGVPWLHRQPVRAVSDLAHNALAIRALAETVAETFPPDLTWRLVIGLTHGRDPRAVFEGLGTLKVDEVIGVDVGVATEVLGEAARELWPSARWRSAASVEEALSEAPEDDVWTLVTGSLRIVAPLRCAEAPSGIIAVD</sequence>
<dbReference type="OrthoDB" id="9809356at2"/>
<dbReference type="SUPFAM" id="SSF53623">
    <property type="entry name" value="MurD-like peptide ligases, catalytic domain"/>
    <property type="match status" value="1"/>
</dbReference>
<evidence type="ECO:0000256" key="2">
    <source>
        <dbReference type="ARBA" id="ARBA00022598"/>
    </source>
</evidence>